<dbReference type="InterPro" id="IPR000719">
    <property type="entry name" value="Prot_kinase_dom"/>
</dbReference>
<dbReference type="InParanoid" id="T0QG29"/>
<feature type="region of interest" description="Disordered" evidence="5">
    <location>
        <begin position="78"/>
        <end position="101"/>
    </location>
</feature>
<keyword evidence="4" id="KW-0067">ATP-binding</keyword>
<dbReference type="PROSITE" id="PS50020">
    <property type="entry name" value="WW_DOMAIN_2"/>
    <property type="match status" value="1"/>
</dbReference>
<dbReference type="SMART" id="SM00220">
    <property type="entry name" value="S_TKc"/>
    <property type="match status" value="1"/>
</dbReference>
<reference evidence="8 9" key="1">
    <citation type="submission" date="2012-04" db="EMBL/GenBank/DDBJ databases">
        <title>The Genome Sequence of Saprolegnia declina VS20.</title>
        <authorList>
            <consortium name="The Broad Institute Genome Sequencing Platform"/>
            <person name="Russ C."/>
            <person name="Nusbaum C."/>
            <person name="Tyler B."/>
            <person name="van West P."/>
            <person name="Dieguez-Uribeondo J."/>
            <person name="de Bruijn I."/>
            <person name="Tripathy S."/>
            <person name="Jiang R."/>
            <person name="Young S.K."/>
            <person name="Zeng Q."/>
            <person name="Gargeya S."/>
            <person name="Fitzgerald M."/>
            <person name="Haas B."/>
            <person name="Abouelleil A."/>
            <person name="Alvarado L."/>
            <person name="Arachchi H.M."/>
            <person name="Berlin A."/>
            <person name="Chapman S.B."/>
            <person name="Goldberg J."/>
            <person name="Griggs A."/>
            <person name="Gujja S."/>
            <person name="Hansen M."/>
            <person name="Howarth C."/>
            <person name="Imamovic A."/>
            <person name="Larimer J."/>
            <person name="McCowen C."/>
            <person name="Montmayeur A."/>
            <person name="Murphy C."/>
            <person name="Neiman D."/>
            <person name="Pearson M."/>
            <person name="Priest M."/>
            <person name="Roberts A."/>
            <person name="Saif S."/>
            <person name="Shea T."/>
            <person name="Sisk P."/>
            <person name="Sykes S."/>
            <person name="Wortman J."/>
            <person name="Nusbaum C."/>
            <person name="Birren B."/>
        </authorList>
    </citation>
    <scope>NUCLEOTIDE SEQUENCE [LARGE SCALE GENOMIC DNA]</scope>
    <source>
        <strain evidence="8 9">VS20</strain>
    </source>
</reference>
<dbReference type="CDD" id="cd00201">
    <property type="entry name" value="WW"/>
    <property type="match status" value="1"/>
</dbReference>
<dbReference type="Pfam" id="PF00397">
    <property type="entry name" value="WW"/>
    <property type="match status" value="1"/>
</dbReference>
<feature type="compositionally biased region" description="Basic residues" evidence="5">
    <location>
        <begin position="127"/>
        <end position="146"/>
    </location>
</feature>
<evidence type="ECO:0000259" key="6">
    <source>
        <dbReference type="PROSITE" id="PS50011"/>
    </source>
</evidence>
<keyword evidence="9" id="KW-1185">Reference proteome</keyword>
<dbReference type="Pfam" id="PF00069">
    <property type="entry name" value="Pkinase"/>
    <property type="match status" value="1"/>
</dbReference>
<dbReference type="Proteomes" id="UP000030762">
    <property type="component" value="Unassembled WGS sequence"/>
</dbReference>
<dbReference type="EMBL" id="JH767163">
    <property type="protein sequence ID" value="EQC32545.1"/>
    <property type="molecule type" value="Genomic_DNA"/>
</dbReference>
<dbReference type="OrthoDB" id="191651at2759"/>
<dbReference type="Gene3D" id="1.10.510.10">
    <property type="entry name" value="Transferase(Phosphotransferase) domain 1"/>
    <property type="match status" value="1"/>
</dbReference>
<evidence type="ECO:0000313" key="8">
    <source>
        <dbReference type="EMBL" id="EQC32545.1"/>
    </source>
</evidence>
<dbReference type="GO" id="GO:0005524">
    <property type="term" value="F:ATP binding"/>
    <property type="evidence" value="ECO:0007669"/>
    <property type="project" value="UniProtKB-KW"/>
</dbReference>
<evidence type="ECO:0000256" key="1">
    <source>
        <dbReference type="ARBA" id="ARBA00022679"/>
    </source>
</evidence>
<dbReference type="InterPro" id="IPR011009">
    <property type="entry name" value="Kinase-like_dom_sf"/>
</dbReference>
<proteinExistence type="predicted"/>
<dbReference type="eggNOG" id="KOG0589">
    <property type="taxonomic scope" value="Eukaryota"/>
</dbReference>
<dbReference type="AlphaFoldDB" id="T0QG29"/>
<feature type="domain" description="Protein kinase" evidence="6">
    <location>
        <begin position="593"/>
        <end position="882"/>
    </location>
</feature>
<feature type="region of interest" description="Disordered" evidence="5">
    <location>
        <begin position="888"/>
        <end position="913"/>
    </location>
</feature>
<dbReference type="GO" id="GO:0005634">
    <property type="term" value="C:nucleus"/>
    <property type="evidence" value="ECO:0007669"/>
    <property type="project" value="TreeGrafter"/>
</dbReference>
<keyword evidence="3 8" id="KW-0418">Kinase</keyword>
<accession>T0QG29</accession>
<dbReference type="PANTHER" id="PTHR43671:SF104">
    <property type="entry name" value="CALCIUM_CALMODULIN-DEPENDENT PROTEIN KINASE TYPE 1D-RELATED"/>
    <property type="match status" value="1"/>
</dbReference>
<dbReference type="OMA" id="EYERSWL"/>
<keyword evidence="8" id="KW-0723">Serine/threonine-protein kinase</keyword>
<gene>
    <name evidence="8" type="ORF">SDRG_09868</name>
</gene>
<feature type="domain" description="WW" evidence="7">
    <location>
        <begin position="1"/>
        <end position="30"/>
    </location>
</feature>
<name>T0QG29_SAPDV</name>
<evidence type="ECO:0000256" key="4">
    <source>
        <dbReference type="ARBA" id="ARBA00022840"/>
    </source>
</evidence>
<dbReference type="PANTHER" id="PTHR43671">
    <property type="entry name" value="SERINE/THREONINE-PROTEIN KINASE NEK"/>
    <property type="match status" value="1"/>
</dbReference>
<dbReference type="SUPFAM" id="SSF56112">
    <property type="entry name" value="Protein kinase-like (PK-like)"/>
    <property type="match status" value="1"/>
</dbReference>
<dbReference type="Gene3D" id="2.20.70.10">
    <property type="match status" value="1"/>
</dbReference>
<dbReference type="GO" id="GO:0004674">
    <property type="term" value="F:protein serine/threonine kinase activity"/>
    <property type="evidence" value="ECO:0007669"/>
    <property type="project" value="UniProtKB-KW"/>
</dbReference>
<organism evidence="8 9">
    <name type="scientific">Saprolegnia diclina (strain VS20)</name>
    <dbReference type="NCBI Taxonomy" id="1156394"/>
    <lineage>
        <taxon>Eukaryota</taxon>
        <taxon>Sar</taxon>
        <taxon>Stramenopiles</taxon>
        <taxon>Oomycota</taxon>
        <taxon>Saprolegniomycetes</taxon>
        <taxon>Saprolegniales</taxon>
        <taxon>Saprolegniaceae</taxon>
        <taxon>Saprolegnia</taxon>
    </lineage>
</organism>
<evidence type="ECO:0000256" key="5">
    <source>
        <dbReference type="SAM" id="MobiDB-lite"/>
    </source>
</evidence>
<protein>
    <submittedName>
        <fullName evidence="8">Serine/threonine protein kinase</fullName>
    </submittedName>
</protein>
<dbReference type="STRING" id="1156394.T0QG29"/>
<dbReference type="VEuPathDB" id="FungiDB:SDRG_09868"/>
<evidence type="ECO:0000259" key="7">
    <source>
        <dbReference type="PROSITE" id="PS50020"/>
    </source>
</evidence>
<keyword evidence="1" id="KW-0808">Transferase</keyword>
<feature type="region of interest" description="Disordered" evidence="5">
    <location>
        <begin position="127"/>
        <end position="169"/>
    </location>
</feature>
<evidence type="ECO:0000256" key="3">
    <source>
        <dbReference type="ARBA" id="ARBA00022777"/>
    </source>
</evidence>
<dbReference type="GeneID" id="19950595"/>
<dbReference type="RefSeq" id="XP_008614046.1">
    <property type="nucleotide sequence ID" value="XM_008615824.1"/>
</dbReference>
<dbReference type="InterPro" id="IPR050660">
    <property type="entry name" value="NEK_Ser/Thr_kinase"/>
</dbReference>
<keyword evidence="2" id="KW-0547">Nucleotide-binding</keyword>
<dbReference type="InterPro" id="IPR001202">
    <property type="entry name" value="WW_dom"/>
</dbReference>
<sequence length="913" mass="102203">MWAPAFDAASGCTYYVHSITGESVWDIPPGDEVSTVDAASNGDATSTWQFGGMDDDGQFFFVHAATGARVRHLPSDVDEDATGVHAGGDTSPSDTALPELASGIDPDVHACILTLLRDVETHLGPWLRRKQRNSKALQRSKQRRASPTKVHAPPKPSSNQQQQQAPHPDEIEVEVAKIQARFVTRRARLVQKAIASERTRVRQFQIDLRQHMTRRLMHRATNGLDVHGKIHLQVPEVDTPKTLYESEERVAQRTGATRALERVFVLMDPRQIGKLSALHILYCLAAEPCLEAAVAHRRGLRLLVSSSDMQALFLDLGVVDVDMFVYFVDVAEEISEHIHHLKAAIEAAGLGIVAPELATWESSLSNVKTPETIQYPNRKLVLLNHLVRSFSHAMEALLGQLQHLLLLSSELPPNALLWEYNHKHVYIQLSSNLPLYCCMCRRNRFRLGKLRRYQDEEAYRHAWGRLLADRMADIEQDLKIAMDQAPRAVATVRHRGDPHRLRFAPQRNASVAASVVEDLVAAVELLHRDINAPSSPSRHDHIFIRDSKWLLHKLTRAREELELQEYERSWLFEEDEAAHDLMENLKVSIEAPLAHIQESGHKEFQRLSHACTLPSIFLQRLHYDRLLAARPTTGQLVLRMYDSATSAYCVLYIASSTTSREAAFVVETAQRMQARLSETNLVAVHHAFSCVYQQFAAMNGNLNECWPVTFVALDDCILGEYLTSAPSPLPQADVLSIMTTVAAALASLHSQGILHLNLTPSNLYRTRDHQLKVGGLLLFKTPYSESDVAAGMRRMAHLLSPVIVPPEDDAVSEKTDMWALGCLLYYLVTGSNHMCKLKPLSFLMNEIPLRYGTSLRTCLRMLLQPTAKHRPSAADIFNFLSLASPDEAPSGIPSLSHKKKSTPELEPLRPAPV</sequence>
<evidence type="ECO:0000256" key="2">
    <source>
        <dbReference type="ARBA" id="ARBA00022741"/>
    </source>
</evidence>
<dbReference type="PROSITE" id="PS50011">
    <property type="entry name" value="PROTEIN_KINASE_DOM"/>
    <property type="match status" value="1"/>
</dbReference>
<evidence type="ECO:0000313" key="9">
    <source>
        <dbReference type="Proteomes" id="UP000030762"/>
    </source>
</evidence>